<evidence type="ECO:0000256" key="2">
    <source>
        <dbReference type="ARBA" id="ARBA00022670"/>
    </source>
</evidence>
<dbReference type="SUPFAM" id="SSF49464">
    <property type="entry name" value="Carboxypeptidase regulatory domain-like"/>
    <property type="match status" value="4"/>
</dbReference>
<accession>M0BJS6</accession>
<dbReference type="InterPro" id="IPR036852">
    <property type="entry name" value="Peptidase_S8/S53_dom_sf"/>
</dbReference>
<keyword evidence="3 6" id="KW-0378">Hydrolase</keyword>
<proteinExistence type="inferred from homology"/>
<evidence type="ECO:0000256" key="3">
    <source>
        <dbReference type="ARBA" id="ARBA00022801"/>
    </source>
</evidence>
<protein>
    <submittedName>
        <fullName evidence="11">Peptidase S8/S53 subtilisin kexin sedolisin</fullName>
    </submittedName>
</protein>
<evidence type="ECO:0000256" key="1">
    <source>
        <dbReference type="ARBA" id="ARBA00011073"/>
    </source>
</evidence>
<feature type="active site" description="Charge relay system" evidence="5 6">
    <location>
        <position position="253"/>
    </location>
</feature>
<dbReference type="InterPro" id="IPR000209">
    <property type="entry name" value="Peptidase_S8/S53_dom"/>
</dbReference>
<gene>
    <name evidence="11" type="ORF">C479_07528</name>
</gene>
<evidence type="ECO:0000256" key="7">
    <source>
        <dbReference type="RuleBase" id="RU003355"/>
    </source>
</evidence>
<keyword evidence="12" id="KW-1185">Reference proteome</keyword>
<evidence type="ECO:0000256" key="9">
    <source>
        <dbReference type="SAM" id="Phobius"/>
    </source>
</evidence>
<dbReference type="RefSeq" id="WP_007700249.1">
    <property type="nucleotide sequence ID" value="NZ_AOIQ01000013.1"/>
</dbReference>
<dbReference type="InterPro" id="IPR022398">
    <property type="entry name" value="Peptidase_S8_His-AS"/>
</dbReference>
<keyword evidence="9" id="KW-1133">Transmembrane helix</keyword>
<dbReference type="Proteomes" id="UP000011560">
    <property type="component" value="Unassembled WGS sequence"/>
</dbReference>
<dbReference type="SUPFAM" id="SSF52743">
    <property type="entry name" value="Subtilisin-like"/>
    <property type="match status" value="1"/>
</dbReference>
<reference evidence="11 12" key="1">
    <citation type="journal article" date="2014" name="PLoS Genet.">
        <title>Phylogenetically driven sequencing of extremely halophilic archaea reveals strategies for static and dynamic osmo-response.</title>
        <authorList>
            <person name="Becker E.A."/>
            <person name="Seitzer P.M."/>
            <person name="Tritt A."/>
            <person name="Larsen D."/>
            <person name="Krusor M."/>
            <person name="Yao A.I."/>
            <person name="Wu D."/>
            <person name="Madern D."/>
            <person name="Eisen J.A."/>
            <person name="Darling A.E."/>
            <person name="Facciotti M.T."/>
        </authorList>
    </citation>
    <scope>NUCLEOTIDE SEQUENCE [LARGE SCALE GENOMIC DNA]</scope>
    <source>
        <strain evidence="11 12">JCM 14624</strain>
    </source>
</reference>
<feature type="transmembrane region" description="Helical" evidence="9">
    <location>
        <begin position="1264"/>
        <end position="1283"/>
    </location>
</feature>
<dbReference type="InterPro" id="IPR015500">
    <property type="entry name" value="Peptidase_S8_subtilisin-rel"/>
</dbReference>
<dbReference type="Pfam" id="PF13620">
    <property type="entry name" value="CarboxypepD_reg"/>
    <property type="match status" value="3"/>
</dbReference>
<keyword evidence="9" id="KW-0812">Transmembrane</keyword>
<organism evidence="11 12">
    <name type="scientific">Halovivax asiaticus JCM 14624</name>
    <dbReference type="NCBI Taxonomy" id="1227490"/>
    <lineage>
        <taxon>Archaea</taxon>
        <taxon>Methanobacteriati</taxon>
        <taxon>Methanobacteriota</taxon>
        <taxon>Stenosarchaea group</taxon>
        <taxon>Halobacteria</taxon>
        <taxon>Halobacteriales</taxon>
        <taxon>Natrialbaceae</taxon>
        <taxon>Halovivax</taxon>
    </lineage>
</organism>
<dbReference type="PROSITE" id="PS51892">
    <property type="entry name" value="SUBTILASE"/>
    <property type="match status" value="1"/>
</dbReference>
<evidence type="ECO:0000313" key="12">
    <source>
        <dbReference type="Proteomes" id="UP000011560"/>
    </source>
</evidence>
<dbReference type="GO" id="GO:0006508">
    <property type="term" value="P:proteolysis"/>
    <property type="evidence" value="ECO:0007669"/>
    <property type="project" value="UniProtKB-KW"/>
</dbReference>
<dbReference type="OrthoDB" id="27270at2157"/>
<dbReference type="PROSITE" id="PS00137">
    <property type="entry name" value="SUBTILASE_HIS"/>
    <property type="match status" value="1"/>
</dbReference>
<evidence type="ECO:0000256" key="8">
    <source>
        <dbReference type="SAM" id="MobiDB-lite"/>
    </source>
</evidence>
<comment type="caution">
    <text evidence="11">The sequence shown here is derived from an EMBL/GenBank/DDBJ whole genome shotgun (WGS) entry which is preliminary data.</text>
</comment>
<dbReference type="InterPro" id="IPR023828">
    <property type="entry name" value="Peptidase_S8_Ser-AS"/>
</dbReference>
<keyword evidence="9" id="KW-0472">Membrane</keyword>
<dbReference type="PRINTS" id="PR00723">
    <property type="entry name" value="SUBTILISIN"/>
</dbReference>
<dbReference type="InterPro" id="IPR008969">
    <property type="entry name" value="CarboxyPept-like_regulatory"/>
</dbReference>
<dbReference type="EMBL" id="AOIQ01000013">
    <property type="protein sequence ID" value="ELZ11141.1"/>
    <property type="molecule type" value="Genomic_DNA"/>
</dbReference>
<dbReference type="PROSITE" id="PS00138">
    <property type="entry name" value="SUBTILASE_SER"/>
    <property type="match status" value="1"/>
</dbReference>
<evidence type="ECO:0000256" key="6">
    <source>
        <dbReference type="PROSITE-ProRule" id="PRU01240"/>
    </source>
</evidence>
<evidence type="ECO:0000313" key="11">
    <source>
        <dbReference type="EMBL" id="ELZ11141.1"/>
    </source>
</evidence>
<evidence type="ECO:0000256" key="5">
    <source>
        <dbReference type="PIRSR" id="PIRSR615500-1"/>
    </source>
</evidence>
<feature type="active site" description="Charge relay system" evidence="5 6">
    <location>
        <position position="429"/>
    </location>
</feature>
<dbReference type="PATRIC" id="fig|1227490.4.peg.1528"/>
<dbReference type="PROSITE" id="PS00136">
    <property type="entry name" value="SUBTILASE_ASP"/>
    <property type="match status" value="1"/>
</dbReference>
<feature type="active site" description="Charge relay system" evidence="5 6">
    <location>
        <position position="206"/>
    </location>
</feature>
<dbReference type="Gene3D" id="2.60.40.1120">
    <property type="entry name" value="Carboxypeptidase-like, regulatory domain"/>
    <property type="match status" value="5"/>
</dbReference>
<sequence length="1286" mass="130670">MRFRADDRSRRTIAVLVLVAVLLGGVVAVDSAFAADGELRPDETDPAAGVEIDRTLQTAEGQVEAIVRFESADRATVAASANATETLKTKASTTQGPLTRFAARTDGVTVERGFWIANAVLVTVDTERVSFEEIATIDGVTAIHENEMVEPASASPATNPMVNTSRTSIETKSATSTTYGLDSINATSAWNAFDTRGGGAKVAVLDTGVDVAHPDIDLYTTDASDTTYPGGWAEFDVNGDRVSGSTPYDCGTHGTHVSGTVSGGNASGTSIGVAPNVSLMVGGVLMYDQDGYDCAASTTQVVAGMEWAVNNGADVLSMSLGGASYNDEYADAISNAQQAGVLVVAAAGNSGEGTSSSPGDVYDALTIGAVDSSNTVASFSSGNLVNASGFSNPRSHWPSQWIVPDVAAPGVGTYSSTPGGTYSEKSGTSMATPHVAGVVALMESATERDLSPDEITSAIEESAWKPSDWDESDAQYSIESTGKDSRYGLGIVDAHEAVSEVKYGSINGTVVDAATDDPISGATVTADNGAETVSGKTGAAGSFEFDVPDNETYDVSISDGGYETAVEPDQTVDTNSDVDLGTIALSGNASLSGTVTDGVTDTAVENATVTATDPDTGMTYENRTDATGAYAFDAVRGGVDYNLVVSAPGYDNVAYATEVPDDGSTTATAALTGDSTLTGTVTDAESTPTVAIGGATITATSGAGSYTTTTERDGTYSLTLPGNETTYAVAIEADGYQAGSDEVTLNGDEKSVNGALSGDSNISLTVTDAHFGDLVSDATISVSTDSGASYPVTEVDDGTYDANTVPSTTNYTVTVEASGYEQNTTVVSEPPAGGTVTQNVSLAGNATIAGSITDAVGVTTDGTPLPIENATIEITRRDTRSSATLTNATDPNGSYAAAVPGVGTNYTVNATALGYQNASLTTAELRDSETTTADRQLVGNATLSTQATVTGERTANTTIEATTDDGGLAGVTWTNESTGTNLSVAVPGRGADYTVNVSSRAFSTNSSAVAGVTNTTALDPRSINQLPYYFGIDDGTTPESITEGETVTVSATIVNLGTEDWNHSANLSVDDTQIATRSIALNGTANTSDVANTTVSFSHQPGSTGPIAYTLETNNETMRSTVTVEETGGGGGGGGFGPPASSDPEPSFWLVGTALETDELVTGETGTVSVTVLNSGDGAGTKPLRLTADGSVVGTASVDVPAGERVETTLEFSFDEPGTYDLAVDGEEVGPVTVIEPPSDPGNETAANESAPTNDTDSSGGSDATPGFTAITGLFALAIVAVARRR</sequence>
<dbReference type="PANTHER" id="PTHR43806">
    <property type="entry name" value="PEPTIDASE S8"/>
    <property type="match status" value="1"/>
</dbReference>
<evidence type="ECO:0000256" key="4">
    <source>
        <dbReference type="ARBA" id="ARBA00022825"/>
    </source>
</evidence>
<feature type="compositionally biased region" description="Polar residues" evidence="8">
    <location>
        <begin position="1245"/>
        <end position="1262"/>
    </location>
</feature>
<dbReference type="InterPro" id="IPR050131">
    <property type="entry name" value="Peptidase_S8_subtilisin-like"/>
</dbReference>
<dbReference type="Gene3D" id="2.60.40.10">
    <property type="entry name" value="Immunoglobulins"/>
    <property type="match status" value="2"/>
</dbReference>
<dbReference type="PANTHER" id="PTHR43806:SF11">
    <property type="entry name" value="CEREVISIN-RELATED"/>
    <property type="match status" value="1"/>
</dbReference>
<dbReference type="STRING" id="1227490.C479_07528"/>
<keyword evidence="2 6" id="KW-0645">Protease</keyword>
<name>M0BJS6_9EURY</name>
<comment type="similarity">
    <text evidence="1 6 7">Belongs to the peptidase S8 family.</text>
</comment>
<dbReference type="InterPro" id="IPR013783">
    <property type="entry name" value="Ig-like_fold"/>
</dbReference>
<feature type="domain" description="Peptidase S8/S53" evidence="10">
    <location>
        <begin position="197"/>
        <end position="490"/>
    </location>
</feature>
<dbReference type="InterPro" id="IPR023827">
    <property type="entry name" value="Peptidase_S8_Asp-AS"/>
</dbReference>
<evidence type="ECO:0000259" key="10">
    <source>
        <dbReference type="Pfam" id="PF00082"/>
    </source>
</evidence>
<keyword evidence="4 6" id="KW-0720">Serine protease</keyword>
<dbReference type="Pfam" id="PF00082">
    <property type="entry name" value="Peptidase_S8"/>
    <property type="match status" value="1"/>
</dbReference>
<dbReference type="Gene3D" id="3.40.50.200">
    <property type="entry name" value="Peptidase S8/S53 domain"/>
    <property type="match status" value="1"/>
</dbReference>
<dbReference type="GO" id="GO:0004252">
    <property type="term" value="F:serine-type endopeptidase activity"/>
    <property type="evidence" value="ECO:0007669"/>
    <property type="project" value="UniProtKB-UniRule"/>
</dbReference>
<feature type="region of interest" description="Disordered" evidence="8">
    <location>
        <begin position="1232"/>
        <end position="1266"/>
    </location>
</feature>